<evidence type="ECO:0000313" key="4">
    <source>
        <dbReference type="Proteomes" id="UP000381378"/>
    </source>
</evidence>
<reference evidence="3 4" key="1">
    <citation type="submission" date="2019-09" db="EMBL/GenBank/DDBJ databases">
        <authorList>
            <person name="Chandra G."/>
            <person name="Truman W A."/>
        </authorList>
    </citation>
    <scope>NUCLEOTIDE SEQUENCE [LARGE SCALE GENOMIC DNA]</scope>
    <source>
        <strain evidence="3">PS928</strain>
    </source>
</reference>
<dbReference type="OrthoDB" id="8670240at2"/>
<dbReference type="AlphaFoldDB" id="A0A5E7ULN7"/>
<gene>
    <name evidence="3" type="ORF">PS928_03768</name>
</gene>
<dbReference type="Pfam" id="PF13476">
    <property type="entry name" value="AAA_23"/>
    <property type="match status" value="1"/>
</dbReference>
<evidence type="ECO:0000313" key="3">
    <source>
        <dbReference type="EMBL" id="VVQ11600.1"/>
    </source>
</evidence>
<name>A0A5E7ULN7_PSEFL</name>
<dbReference type="GO" id="GO:0016887">
    <property type="term" value="F:ATP hydrolysis activity"/>
    <property type="evidence" value="ECO:0007669"/>
    <property type="project" value="InterPro"/>
</dbReference>
<dbReference type="InterPro" id="IPR038729">
    <property type="entry name" value="Rad50/SbcC_AAA"/>
</dbReference>
<dbReference type="Proteomes" id="UP000381378">
    <property type="component" value="Unassembled WGS sequence"/>
</dbReference>
<feature type="coiled-coil region" evidence="1">
    <location>
        <begin position="193"/>
        <end position="220"/>
    </location>
</feature>
<dbReference type="EMBL" id="CABVJF010000014">
    <property type="protein sequence ID" value="VVQ11600.1"/>
    <property type="molecule type" value="Genomic_DNA"/>
</dbReference>
<dbReference type="PANTHER" id="PTHR32114">
    <property type="entry name" value="ABC TRANSPORTER ABCH.3"/>
    <property type="match status" value="1"/>
</dbReference>
<evidence type="ECO:0000259" key="2">
    <source>
        <dbReference type="Pfam" id="PF13476"/>
    </source>
</evidence>
<protein>
    <recommendedName>
        <fullName evidence="2">Rad50/SbcC-type AAA domain-containing protein</fullName>
    </recommendedName>
</protein>
<dbReference type="SUPFAM" id="SSF52540">
    <property type="entry name" value="P-loop containing nucleoside triphosphate hydrolases"/>
    <property type="match status" value="1"/>
</dbReference>
<organism evidence="3 4">
    <name type="scientific">Pseudomonas fluorescens</name>
    <dbReference type="NCBI Taxonomy" id="294"/>
    <lineage>
        <taxon>Bacteria</taxon>
        <taxon>Pseudomonadati</taxon>
        <taxon>Pseudomonadota</taxon>
        <taxon>Gammaproteobacteria</taxon>
        <taxon>Pseudomonadales</taxon>
        <taxon>Pseudomonadaceae</taxon>
        <taxon>Pseudomonas</taxon>
    </lineage>
</organism>
<accession>A0A5E7ULN7</accession>
<proteinExistence type="predicted"/>
<sequence length="918" mass="102203">MNNLPIKFISVEIQNFRGVRDVLRIPLNAPLTIIHAANGTGKSTICYALEWLLTNKVNDLPTTTDFSCHWGSGDTFVSAECEINSERYQLERIKGKAWIKKQGDRKKKPIKDANLLEMLTPASISGGSAQATTKARRDWLRNCRWLYANSLALLVDNSESALRQQIFADILGLGHLASTLSNLKEYRTELPKTQGLETKLQGLSTEIDALEARLSESQHGHDQVSLKLNEVLAGFPGTQLAGNLLKDFKNVQMKVARLLQTAKHQKNILSLLLEGWAEYESGLQQLGINRDLLGEITEATTKLNNEHRQLAEQLSALNTRMGQAKISIDWARKNTEILDRWDAIIANPVFIQQFPQPDISFERLQQSFVEYGWDADRQQRWRNAIEYLISNKNTLLDLLQQKEDLLGSPVLPPANFVQISKSADEAKQARIKAQAEFDALSNVIERLRALGHEAVNSLTSGHCPLCSHDWKSADALRQRLTYAATTPELQAAKTKLDTAQSTEKLWNLSLQTASQQQSSAENYSGQLKSANDKLKSFDEKTNYLATMNKAEFSASDISSFEYLLTRIKIAIDTKTIAKAMPSIDEFFQLPSPTNARDGVSAARQALIGYTQHFEQQLRSDNAEQPTLTRSVNEKLQNIQAKTQESHQVNARIAAASQIVNRFQSQWNEVNSGLPISVELHSATQTRVDEELARAKGYEIEISECKIFLSVDEDSERLMSLLKEKQMVTEKLQAGQSHITAADSAIGLYSNHVRDATVSSLSPLLGPATELFSRMHANEVYHKLSVSGDDLNWMVLAEGHDTPLEAQEKLSQGQRQDLALSLYLARAKSTGGSFLLDEPIAHLDDLNRVAMLDIFRLAATSMPNMNLILTTASDSLARHLMQKFSSVSDKQLLNTIYLEGNPRTGVKASVNGVPTDTAA</sequence>
<dbReference type="RefSeq" id="WP_150786978.1">
    <property type="nucleotide sequence ID" value="NZ_CABVJF010000014.1"/>
</dbReference>
<evidence type="ECO:0000256" key="1">
    <source>
        <dbReference type="SAM" id="Coils"/>
    </source>
</evidence>
<dbReference type="GO" id="GO:0006302">
    <property type="term" value="P:double-strand break repair"/>
    <property type="evidence" value="ECO:0007669"/>
    <property type="project" value="InterPro"/>
</dbReference>
<dbReference type="PANTHER" id="PTHR32114:SF2">
    <property type="entry name" value="ABC TRANSPORTER ABCH.3"/>
    <property type="match status" value="1"/>
</dbReference>
<dbReference type="InterPro" id="IPR027417">
    <property type="entry name" value="P-loop_NTPase"/>
</dbReference>
<dbReference type="Gene3D" id="3.40.50.300">
    <property type="entry name" value="P-loop containing nucleotide triphosphate hydrolases"/>
    <property type="match status" value="2"/>
</dbReference>
<keyword evidence="1" id="KW-0175">Coiled coil</keyword>
<feature type="domain" description="Rad50/SbcC-type AAA" evidence="2">
    <location>
        <begin position="10"/>
        <end position="284"/>
    </location>
</feature>